<reference evidence="2" key="1">
    <citation type="submission" date="2021-01" db="EMBL/GenBank/DDBJ databases">
        <title>Whole genome shotgun sequence of Virgisporangium aurantiacum NBRC 16421.</title>
        <authorList>
            <person name="Komaki H."/>
            <person name="Tamura T."/>
        </authorList>
    </citation>
    <scope>NUCLEOTIDE SEQUENCE</scope>
    <source>
        <strain evidence="2">NBRC 16421</strain>
    </source>
</reference>
<feature type="region of interest" description="Disordered" evidence="1">
    <location>
        <begin position="29"/>
        <end position="52"/>
    </location>
</feature>
<proteinExistence type="predicted"/>
<accession>A0A8J3ZFV1</accession>
<dbReference type="AlphaFoldDB" id="A0A8J3ZFV1"/>
<organism evidence="2 3">
    <name type="scientific">Virgisporangium aurantiacum</name>
    <dbReference type="NCBI Taxonomy" id="175570"/>
    <lineage>
        <taxon>Bacteria</taxon>
        <taxon>Bacillati</taxon>
        <taxon>Actinomycetota</taxon>
        <taxon>Actinomycetes</taxon>
        <taxon>Micromonosporales</taxon>
        <taxon>Micromonosporaceae</taxon>
        <taxon>Virgisporangium</taxon>
    </lineage>
</organism>
<evidence type="ECO:0000256" key="1">
    <source>
        <dbReference type="SAM" id="MobiDB-lite"/>
    </source>
</evidence>
<sequence>MSSGASTNPAAGNAAGAGRWRAVGTQLTQLTQPAGRQPATQLGPWRTQPRRSAGIRNAVRMIAGWLG</sequence>
<dbReference type="RefSeq" id="WP_204007392.1">
    <property type="nucleotide sequence ID" value="NZ_BOPG01000074.1"/>
</dbReference>
<protein>
    <submittedName>
        <fullName evidence="2">Uncharacterized protein</fullName>
    </submittedName>
</protein>
<dbReference type="EMBL" id="BOPG01000074">
    <property type="protein sequence ID" value="GIJ62028.1"/>
    <property type="molecule type" value="Genomic_DNA"/>
</dbReference>
<evidence type="ECO:0000313" key="3">
    <source>
        <dbReference type="Proteomes" id="UP000612585"/>
    </source>
</evidence>
<keyword evidence="3" id="KW-1185">Reference proteome</keyword>
<evidence type="ECO:0000313" key="2">
    <source>
        <dbReference type="EMBL" id="GIJ62028.1"/>
    </source>
</evidence>
<name>A0A8J3ZFV1_9ACTN</name>
<dbReference type="Proteomes" id="UP000612585">
    <property type="component" value="Unassembled WGS sequence"/>
</dbReference>
<gene>
    <name evidence="2" type="ORF">Vau01_095440</name>
</gene>
<comment type="caution">
    <text evidence="2">The sequence shown here is derived from an EMBL/GenBank/DDBJ whole genome shotgun (WGS) entry which is preliminary data.</text>
</comment>
<feature type="compositionally biased region" description="Polar residues" evidence="1">
    <location>
        <begin position="29"/>
        <end position="40"/>
    </location>
</feature>